<evidence type="ECO:0000313" key="3">
    <source>
        <dbReference type="Proteomes" id="UP000594464"/>
    </source>
</evidence>
<keyword evidence="1" id="KW-0812">Transmembrane</keyword>
<feature type="transmembrane region" description="Helical" evidence="1">
    <location>
        <begin position="368"/>
        <end position="395"/>
    </location>
</feature>
<feature type="transmembrane region" description="Helical" evidence="1">
    <location>
        <begin position="284"/>
        <end position="305"/>
    </location>
</feature>
<protein>
    <submittedName>
        <fullName evidence="2">TraB/GumN family protein</fullName>
    </submittedName>
</protein>
<dbReference type="NCBIfam" id="TIGR00261">
    <property type="entry name" value="traB"/>
    <property type="match status" value="1"/>
</dbReference>
<feature type="transmembrane region" description="Helical" evidence="1">
    <location>
        <begin position="254"/>
        <end position="272"/>
    </location>
</feature>
<dbReference type="InterPro" id="IPR002816">
    <property type="entry name" value="TraB/PrgY/GumN_fam"/>
</dbReference>
<organism evidence="2 3">
    <name type="scientific">Candidatus Nitrohelix vancouverensis</name>
    <dbReference type="NCBI Taxonomy" id="2705534"/>
    <lineage>
        <taxon>Bacteria</taxon>
        <taxon>Pseudomonadati</taxon>
        <taxon>Nitrospinota/Tectimicrobiota group</taxon>
        <taxon>Nitrospinota</taxon>
        <taxon>Nitrospinia</taxon>
        <taxon>Nitrospinales</taxon>
        <taxon>Nitrospinaceae</taxon>
        <taxon>Candidatus Nitrohelix</taxon>
    </lineage>
</organism>
<dbReference type="InterPro" id="IPR046345">
    <property type="entry name" value="TraB_PrgY-like"/>
</dbReference>
<gene>
    <name evidence="2" type="ORF">G3M78_13520</name>
</gene>
<dbReference type="PANTHER" id="PTHR21530">
    <property type="entry name" value="PHEROMONE SHUTDOWN PROTEIN"/>
    <property type="match status" value="1"/>
</dbReference>
<dbReference type="EMBL" id="CP048620">
    <property type="protein sequence ID" value="QPJ66359.1"/>
    <property type="molecule type" value="Genomic_DNA"/>
</dbReference>
<dbReference type="PANTHER" id="PTHR21530:SF7">
    <property type="entry name" value="TRAB DOMAIN-CONTAINING PROTEIN"/>
    <property type="match status" value="1"/>
</dbReference>
<sequence length="396" mass="43710">MEENQDIVKEVEYKGSKITLVGTAHVSQKSVDLVEEMIESDRFDCVAVELCTPRFEKIRDKNAWKDMDIFQVFKQGKASLLLVNLAMAAYQKRLAEKLGVEPGQEMIRAIDLAGEKNTRLELIDRDVSTTLRRLLSKVSLWQKMKIFMGLVTGLFVGEEIDEAQIESLKEGDMLHSVVEEFSDELPQVKEVLIDERDRFMVGKLVQLAESADAPKNILAVVGAGHLYGMLPAFNSPPQAEEFASLDFRPPPGRGGYYFGWAICLIVLSFFYVGYQKSPELGWQIIGTWVLVNGGLSALGAAIALAHPISVLTAFFAAPLTSLNPTVGAGMVVGLVESWIRKPKVSDFELLRTDLSHLSGWRSNGVLRVFLIFFCANTGSAIGTYVAGASIVTQIWG</sequence>
<dbReference type="CDD" id="cd14726">
    <property type="entry name" value="TraB_PrgY-like"/>
    <property type="match status" value="1"/>
</dbReference>
<dbReference type="KEGG" id="nva:G3M78_13520"/>
<feature type="transmembrane region" description="Helical" evidence="1">
    <location>
        <begin position="311"/>
        <end position="335"/>
    </location>
</feature>
<dbReference type="AlphaFoldDB" id="A0A7T0C4H1"/>
<dbReference type="Pfam" id="PF01963">
    <property type="entry name" value="TraB_PrgY_gumN"/>
    <property type="match status" value="1"/>
</dbReference>
<dbReference type="InterPro" id="IPR005230">
    <property type="entry name" value="TraB_bac"/>
</dbReference>
<keyword evidence="1" id="KW-1133">Transmembrane helix</keyword>
<reference evidence="3" key="1">
    <citation type="submission" date="2020-02" db="EMBL/GenBank/DDBJ databases">
        <title>Genomic and physiological characterization of two novel Nitrospinaceae genera.</title>
        <authorList>
            <person name="Mueller A.J."/>
            <person name="Jung M.-Y."/>
            <person name="Strachan C.R."/>
            <person name="Herbold C.W."/>
            <person name="Kirkegaard R.H."/>
            <person name="Daims H."/>
        </authorList>
    </citation>
    <scope>NUCLEOTIDE SEQUENCE [LARGE SCALE GENOMIC DNA]</scope>
</reference>
<proteinExistence type="predicted"/>
<dbReference type="Proteomes" id="UP000594464">
    <property type="component" value="Chromosome"/>
</dbReference>
<name>A0A7T0C4H1_9BACT</name>
<evidence type="ECO:0000256" key="1">
    <source>
        <dbReference type="SAM" id="Phobius"/>
    </source>
</evidence>
<keyword evidence="1" id="KW-0472">Membrane</keyword>
<evidence type="ECO:0000313" key="2">
    <source>
        <dbReference type="EMBL" id="QPJ66359.1"/>
    </source>
</evidence>
<accession>A0A7T0C4H1</accession>